<dbReference type="Proteomes" id="UP000242815">
    <property type="component" value="Unassembled WGS sequence"/>
</dbReference>
<dbReference type="InterPro" id="IPR023887">
    <property type="entry name" value="QH-AmDH_asu"/>
</dbReference>
<dbReference type="InterPro" id="IPR036909">
    <property type="entry name" value="Cyt_c-like_dom_sf"/>
</dbReference>
<dbReference type="InterPro" id="IPR015184">
    <property type="entry name" value="QH-AmDH_asu_dom_IV"/>
</dbReference>
<dbReference type="NCBIfam" id="TIGR03908">
    <property type="entry name" value="QH_alpha"/>
    <property type="match status" value="1"/>
</dbReference>
<dbReference type="Gene3D" id="2.60.40.10">
    <property type="entry name" value="Immunoglobulins"/>
    <property type="match status" value="2"/>
</dbReference>
<evidence type="ECO:0000259" key="1">
    <source>
        <dbReference type="Pfam" id="PF09098"/>
    </source>
</evidence>
<dbReference type="EMBL" id="FOYD01000001">
    <property type="protein sequence ID" value="SFQ61729.1"/>
    <property type="molecule type" value="Genomic_DNA"/>
</dbReference>
<dbReference type="GO" id="GO:0009055">
    <property type="term" value="F:electron transfer activity"/>
    <property type="evidence" value="ECO:0007669"/>
    <property type="project" value="InterPro"/>
</dbReference>
<name>A0A1I5ZZ14_9GAMM</name>
<dbReference type="Pfam" id="PF14930">
    <property type="entry name" value="Qn_am_d_aII"/>
    <property type="match status" value="1"/>
</dbReference>
<protein>
    <submittedName>
        <fullName evidence="5">Quinohemoprotein amine dehydrogenase</fullName>
    </submittedName>
</protein>
<feature type="domain" description="Quinohemoprotein amine dehydrogenase alpha subunit haem binding" evidence="1">
    <location>
        <begin position="33"/>
        <end position="199"/>
    </location>
</feature>
<dbReference type="InterPro" id="IPR036718">
    <property type="entry name" value="H-AmDH_asu_dom2_sf"/>
</dbReference>
<dbReference type="InterPro" id="IPR014756">
    <property type="entry name" value="Ig_E-set"/>
</dbReference>
<feature type="domain" description="Quinohemoprotein amine dehydrogenase alpha subunit" evidence="2">
    <location>
        <begin position="316"/>
        <end position="395"/>
    </location>
</feature>
<dbReference type="OrthoDB" id="5345472at2"/>
<accession>A0A1I5ZZ14</accession>
<dbReference type="AlphaFoldDB" id="A0A1I5ZZ14"/>
<evidence type="ECO:0000259" key="3">
    <source>
        <dbReference type="Pfam" id="PF09100"/>
    </source>
</evidence>
<dbReference type="Pfam" id="PF09100">
    <property type="entry name" value="Qn_am_d_aIV"/>
    <property type="match status" value="1"/>
</dbReference>
<dbReference type="Gene3D" id="1.10.760.10">
    <property type="entry name" value="Cytochrome c-like domain"/>
    <property type="match status" value="1"/>
</dbReference>
<evidence type="ECO:0000313" key="6">
    <source>
        <dbReference type="Proteomes" id="UP000242815"/>
    </source>
</evidence>
<dbReference type="Gene3D" id="2.40.128.120">
    <property type="entry name" value="Quinohemoprotein amine dehydrogenase alpha subunit, domain 2"/>
    <property type="match status" value="1"/>
</dbReference>
<dbReference type="Pfam" id="PF09099">
    <property type="entry name" value="Qn_am_d_aIII"/>
    <property type="match status" value="1"/>
</dbReference>
<dbReference type="InterPro" id="IPR015182">
    <property type="entry name" value="QH-AmDH_asu_heme-bd_dom"/>
</dbReference>
<reference evidence="5 6" key="1">
    <citation type="submission" date="2016-10" db="EMBL/GenBank/DDBJ databases">
        <authorList>
            <person name="de Groot N.N."/>
        </authorList>
    </citation>
    <scope>NUCLEOTIDE SEQUENCE [LARGE SCALE GENOMIC DNA]</scope>
    <source>
        <strain evidence="5 6">JCM 18415</strain>
    </source>
</reference>
<evidence type="ECO:0000259" key="4">
    <source>
        <dbReference type="Pfam" id="PF14930"/>
    </source>
</evidence>
<dbReference type="RefSeq" id="WP_090536501.1">
    <property type="nucleotide sequence ID" value="NZ_FOYD01000001.1"/>
</dbReference>
<feature type="domain" description="Quinohemoprotein amine dehydrogenase alpha subunit" evidence="3">
    <location>
        <begin position="400"/>
        <end position="529"/>
    </location>
</feature>
<feature type="domain" description="Quinohemoprotein amine dehydrogenase alpha subunit" evidence="4">
    <location>
        <begin position="210"/>
        <end position="311"/>
    </location>
</feature>
<dbReference type="STRING" id="1002526.SAMN05216578_101428"/>
<organism evidence="5 6">
    <name type="scientific">Halopseudomonas formosensis</name>
    <dbReference type="NCBI Taxonomy" id="1002526"/>
    <lineage>
        <taxon>Bacteria</taxon>
        <taxon>Pseudomonadati</taxon>
        <taxon>Pseudomonadota</taxon>
        <taxon>Gammaproteobacteria</taxon>
        <taxon>Pseudomonadales</taxon>
        <taxon>Pseudomonadaceae</taxon>
        <taxon>Halopseudomonas</taxon>
    </lineage>
</organism>
<dbReference type="GO" id="GO:0020037">
    <property type="term" value="F:heme binding"/>
    <property type="evidence" value="ECO:0007669"/>
    <property type="project" value="InterPro"/>
</dbReference>
<dbReference type="SUPFAM" id="SSF69298">
    <property type="entry name" value="Quinohemoprotein amine dehydrogenase A chain, domain 3"/>
    <property type="match status" value="1"/>
</dbReference>
<proteinExistence type="predicted"/>
<dbReference type="SUPFAM" id="SSF81296">
    <property type="entry name" value="E set domains"/>
    <property type="match status" value="2"/>
</dbReference>
<sequence>MRTRLLRQGVAGGLLGLSLLLQSGMGMAEQSASAQELLATRCAACHQAEGDDKYSRISYQRKTPEGWLMTIGRMQTAHKVQLTDEERRTLIKYLADKQGMAPSETADYRYALERRLNTQETLMEDPQLGEMCVRCHSGARLAMQGRTEQEWRHLVNFHLGHWPALEYQALSRDRDWFPIAINETVPHLAKRFPLESEAWFQWLQQRPDSETLAGRWIFTGHYPGKGELTGSMTAKYIGEDNFEVRVDGRYADGTPFVGTGKAVVHNGYEWRANVEVDGTVLRQVFAVVNNEMTGRMFERDHDERGLDFRAVPDSAAAVVAVQPAYLKVGEQQELTLIGSGLNGTPQLGEGIEVIKVLDSSPERMRVQVRVAADAPVGVREVAVGDADGATLAIYRQISEVRVVPDYAVARIGGNGSPTEKVEGHFDAEAWAIGEDGKTPYRIGFVPATWSVEAFDEKAEELEDVKYAGVMDRHTGVFVPGDAGPNPDRKMMANNVGNLKVIATVDEGGNTVTGEGQLIVGVQRWVIPPIP</sequence>
<dbReference type="InterPro" id="IPR009111">
    <property type="entry name" value="QH-AmDH_asu_dom2"/>
</dbReference>
<dbReference type="InterPro" id="IPR013783">
    <property type="entry name" value="Ig-like_fold"/>
</dbReference>
<evidence type="ECO:0000313" key="5">
    <source>
        <dbReference type="EMBL" id="SFQ61729.1"/>
    </source>
</evidence>
<dbReference type="SUPFAM" id="SSF46626">
    <property type="entry name" value="Cytochrome c"/>
    <property type="match status" value="2"/>
</dbReference>
<dbReference type="Pfam" id="PF09098">
    <property type="entry name" value="Dehyd-heme_bind"/>
    <property type="match status" value="1"/>
</dbReference>
<evidence type="ECO:0000259" key="2">
    <source>
        <dbReference type="Pfam" id="PF09099"/>
    </source>
</evidence>
<gene>
    <name evidence="5" type="ORF">SAMN05216578_101428</name>
</gene>
<dbReference type="InterPro" id="IPR015183">
    <property type="entry name" value="QH-AmDH_asu_dom_III"/>
</dbReference>